<dbReference type="EMBL" id="CP000830">
    <property type="protein sequence ID" value="ABV92718.1"/>
    <property type="molecule type" value="Genomic_DNA"/>
</dbReference>
<protein>
    <submittedName>
        <fullName evidence="2">Resolvase-like protein</fullName>
    </submittedName>
</protein>
<keyword evidence="3" id="KW-1185">Reference proteome</keyword>
<reference evidence="3" key="1">
    <citation type="journal article" date="2010" name="ISME J.">
        <title>The complete genome sequence of the algal symbiont Dinoroseobacter shibae: a hitchhiker's guide to life in the sea.</title>
        <authorList>
            <person name="Wagner-Dobler I."/>
            <person name="Ballhausen B."/>
            <person name="Berger M."/>
            <person name="Brinkhoff T."/>
            <person name="Buchholz I."/>
            <person name="Bunk B."/>
            <person name="Cypionka H."/>
            <person name="Daniel R."/>
            <person name="Drepper T."/>
            <person name="Gerdts G."/>
            <person name="Hahnke S."/>
            <person name="Han C."/>
            <person name="Jahn D."/>
            <person name="Kalhoefer D."/>
            <person name="Kiss H."/>
            <person name="Klenk H.P."/>
            <person name="Kyrpides N."/>
            <person name="Liebl W."/>
            <person name="Liesegang H."/>
            <person name="Meincke L."/>
            <person name="Pati A."/>
            <person name="Petersen J."/>
            <person name="Piekarski T."/>
            <person name="Pommerenke C."/>
            <person name="Pradella S."/>
            <person name="Pukall R."/>
            <person name="Rabus R."/>
            <person name="Stackebrandt E."/>
            <person name="Thole S."/>
            <person name="Thompson L."/>
            <person name="Tielen P."/>
            <person name="Tomasch J."/>
            <person name="von Jan M."/>
            <person name="Wanphrut N."/>
            <person name="Wichels A."/>
            <person name="Zech H."/>
            <person name="Simon M."/>
        </authorList>
    </citation>
    <scope>NUCLEOTIDE SEQUENCE [LARGE SCALE GENOMIC DNA]</scope>
    <source>
        <strain evidence="3">DSM 16493 / NCIMB 14021 / DFL 12</strain>
    </source>
</reference>
<name>A8LS11_DINSH</name>
<evidence type="ECO:0000313" key="3">
    <source>
        <dbReference type="Proteomes" id="UP000006833"/>
    </source>
</evidence>
<dbReference type="RefSeq" id="WP_012177650.1">
    <property type="nucleotide sequence ID" value="NC_009952.1"/>
</dbReference>
<accession>A8LS11</accession>
<evidence type="ECO:0000313" key="2">
    <source>
        <dbReference type="EMBL" id="ABV92718.1"/>
    </source>
</evidence>
<keyword evidence="1" id="KW-0175">Coiled coil</keyword>
<dbReference type="OrthoDB" id="7277848at2"/>
<gene>
    <name evidence="2" type="ordered locus">Dshi_0976</name>
</gene>
<dbReference type="KEGG" id="dsh:Dshi_0976"/>
<dbReference type="Proteomes" id="UP000006833">
    <property type="component" value="Chromosome"/>
</dbReference>
<dbReference type="eggNOG" id="COG1961">
    <property type="taxonomic scope" value="Bacteria"/>
</dbReference>
<dbReference type="AlphaFoldDB" id="A8LS11"/>
<organism evidence="2 3">
    <name type="scientific">Dinoroseobacter shibae (strain DSM 16493 / NCIMB 14021 / DFL 12)</name>
    <dbReference type="NCBI Taxonomy" id="398580"/>
    <lineage>
        <taxon>Bacteria</taxon>
        <taxon>Pseudomonadati</taxon>
        <taxon>Pseudomonadota</taxon>
        <taxon>Alphaproteobacteria</taxon>
        <taxon>Rhodobacterales</taxon>
        <taxon>Roseobacteraceae</taxon>
        <taxon>Dinoroseobacter</taxon>
    </lineage>
</organism>
<dbReference type="HOGENOM" id="CLU_2715907_0_0_5"/>
<sequence>MRLASAQGDKEALKKQLADVERQIENLLDRLVETEKASVVAACEARIDRLEREKLVLSERLEKTAPPKGRLE</sequence>
<feature type="coiled-coil region" evidence="1">
    <location>
        <begin position="3"/>
        <end position="60"/>
    </location>
</feature>
<proteinExistence type="predicted"/>
<evidence type="ECO:0000256" key="1">
    <source>
        <dbReference type="SAM" id="Coils"/>
    </source>
</evidence>